<evidence type="ECO:0000256" key="14">
    <source>
        <dbReference type="ARBA" id="ARBA00023170"/>
    </source>
</evidence>
<dbReference type="Ensembl" id="ENSFTIT00000002103.1">
    <property type="protein sequence ID" value="ENSFTIP00000001995.1"/>
    <property type="gene ID" value="ENSFTIG00000001424.1"/>
</dbReference>
<evidence type="ECO:0000256" key="21">
    <source>
        <dbReference type="SAM" id="MobiDB-lite"/>
    </source>
</evidence>
<dbReference type="GO" id="GO:0006924">
    <property type="term" value="P:activation-induced cell death of T cells"/>
    <property type="evidence" value="ECO:0007669"/>
    <property type="project" value="TreeGrafter"/>
</dbReference>
<keyword evidence="9" id="KW-0112">Calmodulin-binding</keyword>
<feature type="domain" description="TNFR-Cys" evidence="24">
    <location>
        <begin position="167"/>
        <end position="206"/>
    </location>
</feature>
<dbReference type="GO" id="GO:0009897">
    <property type="term" value="C:external side of plasma membrane"/>
    <property type="evidence" value="ECO:0007669"/>
    <property type="project" value="TreeGrafter"/>
</dbReference>
<dbReference type="GO" id="GO:0005031">
    <property type="term" value="F:tumor necrosis factor receptor activity"/>
    <property type="evidence" value="ECO:0007669"/>
    <property type="project" value="TreeGrafter"/>
</dbReference>
<evidence type="ECO:0000256" key="15">
    <source>
        <dbReference type="ARBA" id="ARBA00023180"/>
    </source>
</evidence>
<dbReference type="Pfam" id="PF00531">
    <property type="entry name" value="Death"/>
    <property type="match status" value="1"/>
</dbReference>
<dbReference type="OrthoDB" id="10031141at2759"/>
<dbReference type="GO" id="GO:0097192">
    <property type="term" value="P:extrinsic apoptotic signaling pathway in absence of ligand"/>
    <property type="evidence" value="ECO:0007669"/>
    <property type="project" value="TreeGrafter"/>
</dbReference>
<keyword evidence="4" id="KW-1003">Cell membrane</keyword>
<dbReference type="GO" id="GO:0097049">
    <property type="term" value="P:motor neuron apoptotic process"/>
    <property type="evidence" value="ECO:0007669"/>
    <property type="project" value="TreeGrafter"/>
</dbReference>
<dbReference type="Proteomes" id="UP000694562">
    <property type="component" value="Unplaced"/>
</dbReference>
<evidence type="ECO:0000256" key="6">
    <source>
        <dbReference type="ARBA" id="ARBA00022703"/>
    </source>
</evidence>
<dbReference type="SUPFAM" id="SSF47986">
    <property type="entry name" value="DEATH domain"/>
    <property type="match status" value="1"/>
</dbReference>
<dbReference type="Gene3D" id="1.10.533.10">
    <property type="entry name" value="Death Domain, Fas"/>
    <property type="match status" value="1"/>
</dbReference>
<evidence type="ECO:0000256" key="7">
    <source>
        <dbReference type="ARBA" id="ARBA00022729"/>
    </source>
</evidence>
<keyword evidence="11 22" id="KW-0472">Membrane</keyword>
<dbReference type="GO" id="GO:0045121">
    <property type="term" value="C:membrane raft"/>
    <property type="evidence" value="ECO:0007669"/>
    <property type="project" value="UniProtKB-SubCell"/>
</dbReference>
<dbReference type="PANTHER" id="PTHR46874:SF1">
    <property type="entry name" value="TUMOR NECROSIS FACTOR RECEPTOR SUPERFAMILY MEMBER 6"/>
    <property type="match status" value="1"/>
</dbReference>
<keyword evidence="12" id="KW-0564">Palmitate</keyword>
<dbReference type="PROSITE" id="PS50050">
    <property type="entry name" value="TNFR_NGFR_2"/>
    <property type="match status" value="2"/>
</dbReference>
<feature type="disulfide bond" evidence="20">
    <location>
        <begin position="168"/>
        <end position="183"/>
    </location>
</feature>
<dbReference type="GO" id="GO:0005516">
    <property type="term" value="F:calmodulin binding"/>
    <property type="evidence" value="ECO:0007669"/>
    <property type="project" value="UniProtKB-KW"/>
</dbReference>
<evidence type="ECO:0000256" key="17">
    <source>
        <dbReference type="ARBA" id="ARBA00030181"/>
    </source>
</evidence>
<evidence type="ECO:0000256" key="5">
    <source>
        <dbReference type="ARBA" id="ARBA00022692"/>
    </source>
</evidence>
<keyword evidence="15" id="KW-0325">Glycoprotein</keyword>
<evidence type="ECO:0000256" key="10">
    <source>
        <dbReference type="ARBA" id="ARBA00022989"/>
    </source>
</evidence>
<dbReference type="GO" id="GO:0032872">
    <property type="term" value="P:regulation of stress-activated MAPK cascade"/>
    <property type="evidence" value="ECO:0007669"/>
    <property type="project" value="TreeGrafter"/>
</dbReference>
<feature type="domain" description="TNFR-Cys" evidence="24">
    <location>
        <begin position="123"/>
        <end position="166"/>
    </location>
</feature>
<evidence type="ECO:0000256" key="8">
    <source>
        <dbReference type="ARBA" id="ARBA00022737"/>
    </source>
</evidence>
<dbReference type="SMART" id="SM00005">
    <property type="entry name" value="DEATH"/>
    <property type="match status" value="1"/>
</dbReference>
<dbReference type="InterPro" id="IPR001368">
    <property type="entry name" value="TNFR/NGFR_Cys_rich_reg"/>
</dbReference>
<sequence length="405" mass="44604">MFTNMGGAGRGLGLGQGSRRAATSRFHFAGACGRALGSGGMARGALTLLLVVNLIIETQCKNDTEAPIHMAYNKLITRMTIAKREIKCNPDEYNLGAQCCKKCKRGFVKSINCPTNISKHCVPCENGKEYIDHVNDLDECLRCHSCDSIFGLAVAKNCTPAQNTECTCAKNHFCNSSVPCRHCDPCSVCESGVVEKQCTLTSDTVCGIKEPGMPWWATAFIIVLLLLPVAGAIFWYKRRQEGRTSKNPGEAVPKPEASYENVPLIYTDIDLSSHIAGIVEEMTLQEVKTFVRNHKVPEPVIDQTVRDYFSDTSEQKIKLFQVWYQRHGIKGAYRTLINSLREFKMCTAADKIEEKLNAAISSCQEGGQSYNDDTEQSKTCAQEGRNSYNGSAELSKTCSGSLEET</sequence>
<keyword evidence="13 20" id="KW-1015">Disulfide bond</keyword>
<feature type="repeat" description="TNFR-Cys" evidence="20">
    <location>
        <begin position="123"/>
        <end position="166"/>
    </location>
</feature>
<evidence type="ECO:0000256" key="19">
    <source>
        <dbReference type="ARBA" id="ARBA00032502"/>
    </source>
</evidence>
<dbReference type="GO" id="GO:0031265">
    <property type="term" value="C:CD95 death-inducing signaling complex"/>
    <property type="evidence" value="ECO:0007669"/>
    <property type="project" value="TreeGrafter"/>
</dbReference>
<dbReference type="AlphaFoldDB" id="A0A8C4TYS3"/>
<keyword evidence="6" id="KW-0053">Apoptosis</keyword>
<dbReference type="GO" id="GO:0097527">
    <property type="term" value="P:necroptotic signaling pathway"/>
    <property type="evidence" value="ECO:0007669"/>
    <property type="project" value="TreeGrafter"/>
</dbReference>
<dbReference type="SUPFAM" id="SSF57586">
    <property type="entry name" value="TNF receptor-like"/>
    <property type="match status" value="2"/>
</dbReference>
<dbReference type="GO" id="GO:0043066">
    <property type="term" value="P:negative regulation of apoptotic process"/>
    <property type="evidence" value="ECO:0007669"/>
    <property type="project" value="TreeGrafter"/>
</dbReference>
<keyword evidence="10 22" id="KW-1133">Transmembrane helix</keyword>
<organism evidence="25 26">
    <name type="scientific">Falco tinnunculus</name>
    <name type="common">Common kestrel</name>
    <dbReference type="NCBI Taxonomy" id="100819"/>
    <lineage>
        <taxon>Eukaryota</taxon>
        <taxon>Metazoa</taxon>
        <taxon>Chordata</taxon>
        <taxon>Craniata</taxon>
        <taxon>Vertebrata</taxon>
        <taxon>Euteleostomi</taxon>
        <taxon>Archelosauria</taxon>
        <taxon>Archosauria</taxon>
        <taxon>Dinosauria</taxon>
        <taxon>Saurischia</taxon>
        <taxon>Theropoda</taxon>
        <taxon>Coelurosauria</taxon>
        <taxon>Aves</taxon>
        <taxon>Neognathae</taxon>
        <taxon>Neoaves</taxon>
        <taxon>Telluraves</taxon>
        <taxon>Australaves</taxon>
        <taxon>Falconiformes</taxon>
        <taxon>Falconidae</taxon>
        <taxon>Falco</taxon>
    </lineage>
</organism>
<evidence type="ECO:0000256" key="11">
    <source>
        <dbReference type="ARBA" id="ARBA00023136"/>
    </source>
</evidence>
<dbReference type="Gene3D" id="2.10.50.10">
    <property type="entry name" value="Tumor Necrosis Factor Receptor, subunit A, domain 2"/>
    <property type="match status" value="2"/>
</dbReference>
<reference evidence="25" key="1">
    <citation type="submission" date="2025-08" db="UniProtKB">
        <authorList>
            <consortium name="Ensembl"/>
        </authorList>
    </citation>
    <scope>IDENTIFICATION</scope>
</reference>
<keyword evidence="14" id="KW-0675">Receptor</keyword>
<dbReference type="InterPro" id="IPR011029">
    <property type="entry name" value="DEATH-like_dom_sf"/>
</dbReference>
<proteinExistence type="predicted"/>
<dbReference type="PROSITE" id="PS50017">
    <property type="entry name" value="DEATH_DOMAIN"/>
    <property type="match status" value="1"/>
</dbReference>
<dbReference type="SMART" id="SM00208">
    <property type="entry name" value="TNFR"/>
    <property type="match status" value="3"/>
</dbReference>
<dbReference type="OMA" id="RDTKCRC"/>
<keyword evidence="8" id="KW-0677">Repeat</keyword>
<dbReference type="PRINTS" id="PR01680">
    <property type="entry name" value="TNFACTORR6"/>
</dbReference>
<evidence type="ECO:0000256" key="18">
    <source>
        <dbReference type="ARBA" id="ARBA00032338"/>
    </source>
</evidence>
<reference evidence="25" key="2">
    <citation type="submission" date="2025-09" db="UniProtKB">
        <authorList>
            <consortium name="Ensembl"/>
        </authorList>
    </citation>
    <scope>IDENTIFICATION</scope>
</reference>
<evidence type="ECO:0000256" key="1">
    <source>
        <dbReference type="ARBA" id="ARBA00004251"/>
    </source>
</evidence>
<protein>
    <recommendedName>
        <fullName evidence="3">Tumor necrosis factor receptor superfamily member 6</fullName>
    </recommendedName>
    <alternativeName>
        <fullName evidence="18">Apo-1 antigen</fullName>
    </alternativeName>
    <alternativeName>
        <fullName evidence="19">Apoptosis-mediating surface antigen FAS</fullName>
    </alternativeName>
    <alternativeName>
        <fullName evidence="17">FASLG receptor</fullName>
    </alternativeName>
</protein>
<accession>A0A8C4TYS3</accession>
<evidence type="ECO:0000313" key="25">
    <source>
        <dbReference type="Ensembl" id="ENSFTIP00000001995.1"/>
    </source>
</evidence>
<evidence type="ECO:0000256" key="13">
    <source>
        <dbReference type="ARBA" id="ARBA00023157"/>
    </source>
</evidence>
<evidence type="ECO:0000259" key="23">
    <source>
        <dbReference type="PROSITE" id="PS50017"/>
    </source>
</evidence>
<evidence type="ECO:0000256" key="16">
    <source>
        <dbReference type="ARBA" id="ARBA00023288"/>
    </source>
</evidence>
<dbReference type="InterPro" id="IPR008063">
    <property type="entry name" value="Fas_rcpt"/>
</dbReference>
<dbReference type="InterPro" id="IPR000488">
    <property type="entry name" value="Death_dom"/>
</dbReference>
<dbReference type="PANTHER" id="PTHR46874">
    <property type="entry name" value="TUMOR NECROSIS FACTOR RECEPTOR SUPERFAMILY MEMBER 6"/>
    <property type="match status" value="1"/>
</dbReference>
<keyword evidence="16" id="KW-0449">Lipoprotein</keyword>
<evidence type="ECO:0000259" key="24">
    <source>
        <dbReference type="PROSITE" id="PS50050"/>
    </source>
</evidence>
<dbReference type="CDD" id="cd08316">
    <property type="entry name" value="Death_FAS_TNFRSF6"/>
    <property type="match status" value="1"/>
</dbReference>
<dbReference type="Pfam" id="PF00020">
    <property type="entry name" value="TNFR_c6"/>
    <property type="match status" value="2"/>
</dbReference>
<evidence type="ECO:0000313" key="26">
    <source>
        <dbReference type="Proteomes" id="UP000694562"/>
    </source>
</evidence>
<evidence type="ECO:0000256" key="12">
    <source>
        <dbReference type="ARBA" id="ARBA00023139"/>
    </source>
</evidence>
<feature type="domain" description="Death" evidence="23">
    <location>
        <begin position="272"/>
        <end position="356"/>
    </location>
</feature>
<dbReference type="GO" id="GO:0006955">
    <property type="term" value="P:immune response"/>
    <property type="evidence" value="ECO:0007669"/>
    <property type="project" value="InterPro"/>
</dbReference>
<evidence type="ECO:0000256" key="3">
    <source>
        <dbReference type="ARBA" id="ARBA00015761"/>
    </source>
</evidence>
<evidence type="ECO:0000256" key="4">
    <source>
        <dbReference type="ARBA" id="ARBA00022475"/>
    </source>
</evidence>
<evidence type="ECO:0000256" key="9">
    <source>
        <dbReference type="ARBA" id="ARBA00022860"/>
    </source>
</evidence>
<feature type="region of interest" description="Disordered" evidence="21">
    <location>
        <begin position="364"/>
        <end position="405"/>
    </location>
</feature>
<comment type="caution">
    <text evidence="20">Lacks conserved residue(s) required for the propagation of feature annotation.</text>
</comment>
<keyword evidence="5 22" id="KW-0812">Transmembrane</keyword>
<dbReference type="FunFam" id="2.10.50.10:FF:000004">
    <property type="entry name" value="Tumor necrosis factor receptor superfamily member 6"/>
    <property type="match status" value="1"/>
</dbReference>
<evidence type="ECO:0000256" key="2">
    <source>
        <dbReference type="ARBA" id="ARBA00004285"/>
    </source>
</evidence>
<dbReference type="InterPro" id="IPR033998">
    <property type="entry name" value="TNFRSF6_death"/>
</dbReference>
<comment type="subcellular location">
    <subcellularLocation>
        <location evidence="1">Cell membrane</location>
        <topology evidence="1">Single-pass type I membrane protein</topology>
    </subcellularLocation>
    <subcellularLocation>
        <location evidence="2">Membrane raft</location>
    </subcellularLocation>
</comment>
<feature type="repeat" description="TNFR-Cys" evidence="20">
    <location>
        <begin position="167"/>
        <end position="206"/>
    </location>
</feature>
<evidence type="ECO:0000256" key="20">
    <source>
        <dbReference type="PROSITE-ProRule" id="PRU00206"/>
    </source>
</evidence>
<name>A0A8C4TYS3_FALTI</name>
<evidence type="ECO:0000256" key="22">
    <source>
        <dbReference type="SAM" id="Phobius"/>
    </source>
</evidence>
<feature type="transmembrane region" description="Helical" evidence="22">
    <location>
        <begin position="215"/>
        <end position="236"/>
    </location>
</feature>
<keyword evidence="7" id="KW-0732">Signal</keyword>
<keyword evidence="26" id="KW-1185">Reference proteome</keyword>